<proteinExistence type="predicted"/>
<dbReference type="PANTHER" id="PTHR46558:SF4">
    <property type="entry name" value="DNA-BIDING PHAGE PROTEIN"/>
    <property type="match status" value="1"/>
</dbReference>
<accession>A0A0C2VFL6</accession>
<dbReference type="SUPFAM" id="SSF47413">
    <property type="entry name" value="lambda repressor-like DNA-binding domains"/>
    <property type="match status" value="1"/>
</dbReference>
<dbReference type="EMBL" id="JXRQ01000030">
    <property type="protein sequence ID" value="KIL42808.1"/>
    <property type="molecule type" value="Genomic_DNA"/>
</dbReference>
<evidence type="ECO:0000259" key="2">
    <source>
        <dbReference type="PROSITE" id="PS50943"/>
    </source>
</evidence>
<dbReference type="RefSeq" id="WP_041123929.1">
    <property type="nucleotide sequence ID" value="NZ_JXRQ01000030.1"/>
</dbReference>
<dbReference type="STRING" id="135826.KP77_34380"/>
<dbReference type="OrthoDB" id="9808239at2"/>
<evidence type="ECO:0000256" key="1">
    <source>
        <dbReference type="ARBA" id="ARBA00023125"/>
    </source>
</evidence>
<dbReference type="InterPro" id="IPR010982">
    <property type="entry name" value="Lambda_DNA-bd_dom_sf"/>
</dbReference>
<gene>
    <name evidence="3" type="ORF">KP77_34380</name>
</gene>
<dbReference type="SMART" id="SM00530">
    <property type="entry name" value="HTH_XRE"/>
    <property type="match status" value="1"/>
</dbReference>
<dbReference type="PROSITE" id="PS50943">
    <property type="entry name" value="HTH_CROC1"/>
    <property type="match status" value="1"/>
</dbReference>
<feature type="domain" description="HTH cro/C1-type" evidence="2">
    <location>
        <begin position="5"/>
        <end position="59"/>
    </location>
</feature>
<dbReference type="Pfam" id="PF01381">
    <property type="entry name" value="HTH_3"/>
    <property type="match status" value="1"/>
</dbReference>
<dbReference type="Gene3D" id="1.10.260.40">
    <property type="entry name" value="lambda repressor-like DNA-binding domains"/>
    <property type="match status" value="1"/>
</dbReference>
<evidence type="ECO:0000313" key="4">
    <source>
        <dbReference type="Proteomes" id="UP000031950"/>
    </source>
</evidence>
<dbReference type="InterPro" id="IPR001387">
    <property type="entry name" value="Cro/C1-type_HTH"/>
</dbReference>
<dbReference type="PATRIC" id="fig|135826.4.peg.3415"/>
<evidence type="ECO:0000313" key="3">
    <source>
        <dbReference type="EMBL" id="KIL42808.1"/>
    </source>
</evidence>
<comment type="caution">
    <text evidence="3">The sequence shown here is derived from an EMBL/GenBank/DDBJ whole genome shotgun (WGS) entry which is preliminary data.</text>
</comment>
<protein>
    <recommendedName>
        <fullName evidence="2">HTH cro/C1-type domain-containing protein</fullName>
    </recommendedName>
</protein>
<reference evidence="3 4" key="1">
    <citation type="submission" date="2015-01" db="EMBL/GenBank/DDBJ databases">
        <title>Genome sequence of Jeotgalibacillus alimentarius.</title>
        <authorList>
            <person name="Goh K.M."/>
            <person name="Chan K.-G."/>
            <person name="Yaakop A.S."/>
            <person name="Ee R."/>
            <person name="Gan H.M."/>
            <person name="Chan C.S."/>
        </authorList>
    </citation>
    <scope>NUCLEOTIDE SEQUENCE [LARGE SCALE GENOMIC DNA]</scope>
    <source>
        <strain evidence="3 4">YKJ-13</strain>
    </source>
</reference>
<dbReference type="PANTHER" id="PTHR46558">
    <property type="entry name" value="TRACRIPTIONAL REGULATORY PROTEIN-RELATED-RELATED"/>
    <property type="match status" value="1"/>
</dbReference>
<keyword evidence="4" id="KW-1185">Reference proteome</keyword>
<sequence length="64" mass="7459">MQNQIRDIRKQMKISQEELAVRCGVSRQTINAIENDKYDPTLALAFKLSKNLETTVDQLFVFKE</sequence>
<dbReference type="AlphaFoldDB" id="A0A0C2VFL6"/>
<dbReference type="CDD" id="cd00093">
    <property type="entry name" value="HTH_XRE"/>
    <property type="match status" value="1"/>
</dbReference>
<keyword evidence="1" id="KW-0238">DNA-binding</keyword>
<dbReference type="Proteomes" id="UP000031950">
    <property type="component" value="Unassembled WGS sequence"/>
</dbReference>
<dbReference type="GO" id="GO:0003677">
    <property type="term" value="F:DNA binding"/>
    <property type="evidence" value="ECO:0007669"/>
    <property type="project" value="UniProtKB-KW"/>
</dbReference>
<organism evidence="3 4">
    <name type="scientific">Jeotgalibacillus alimentarius</name>
    <dbReference type="NCBI Taxonomy" id="135826"/>
    <lineage>
        <taxon>Bacteria</taxon>
        <taxon>Bacillati</taxon>
        <taxon>Bacillota</taxon>
        <taxon>Bacilli</taxon>
        <taxon>Bacillales</taxon>
        <taxon>Caryophanaceae</taxon>
        <taxon>Jeotgalibacillus</taxon>
    </lineage>
</organism>
<name>A0A0C2VFL6_9BACL</name>